<dbReference type="InterPro" id="IPR035958">
    <property type="entry name" value="SecB-like_sf"/>
</dbReference>
<name>W6MD51_9GAMM</name>
<evidence type="ECO:0000313" key="1">
    <source>
        <dbReference type="EMBL" id="CDI04620.1"/>
    </source>
</evidence>
<keyword evidence="2" id="KW-1185">Reference proteome</keyword>
<evidence type="ECO:0008006" key="3">
    <source>
        <dbReference type="Google" id="ProtNLM"/>
    </source>
</evidence>
<dbReference type="OrthoDB" id="6058761at2"/>
<protein>
    <recommendedName>
        <fullName evidence="3">Preprotein translocase subunit SecB</fullName>
    </recommendedName>
</protein>
<sequence length="179" mass="20313">MNRSLIDQAIQALDIQTVSLNTATIKCRKGFLPHLIESDLLLTPQHRAGPTGEFNIVEVAHKEGKENFKVVIFFFSAGVRLVNNTSLDTLRNQAASEDEAVYVEITAEFSVRYVLKKDVTEEKLQDALKEFARYNVGYHVWPYWREYVQSTCGRIGIPPIPLPMYQLPQLNVNHEPAPA</sequence>
<evidence type="ECO:0000313" key="2">
    <source>
        <dbReference type="Proteomes" id="UP000035760"/>
    </source>
</evidence>
<proteinExistence type="predicted"/>
<dbReference type="SUPFAM" id="SSF54611">
    <property type="entry name" value="SecB-like"/>
    <property type="match status" value="1"/>
</dbReference>
<organism evidence="1 2">
    <name type="scientific">Candidatus Competibacter denitrificans Run_A_D11</name>
    <dbReference type="NCBI Taxonomy" id="1400863"/>
    <lineage>
        <taxon>Bacteria</taxon>
        <taxon>Pseudomonadati</taxon>
        <taxon>Pseudomonadota</taxon>
        <taxon>Gammaproteobacteria</taxon>
        <taxon>Candidatus Competibacteraceae</taxon>
        <taxon>Candidatus Competibacter</taxon>
    </lineage>
</organism>
<dbReference type="RefSeq" id="WP_048676934.1">
    <property type="nucleotide sequence ID" value="NZ_CBTJ020000113.1"/>
</dbReference>
<comment type="caution">
    <text evidence="1">The sequence shown here is derived from an EMBL/GenBank/DDBJ whole genome shotgun (WGS) entry which is preliminary data.</text>
</comment>
<reference evidence="1" key="1">
    <citation type="submission" date="2013-07" db="EMBL/GenBank/DDBJ databases">
        <authorList>
            <person name="McIlroy S."/>
        </authorList>
    </citation>
    <scope>NUCLEOTIDE SEQUENCE [LARGE SCALE GENOMIC DNA]</scope>
    <source>
        <strain evidence="1">Run_A_D11</strain>
    </source>
</reference>
<accession>W6MD51</accession>
<gene>
    <name evidence="1" type="ORF">BN873_p10064</name>
</gene>
<dbReference type="Gene3D" id="3.10.420.10">
    <property type="entry name" value="SecB-like"/>
    <property type="match status" value="1"/>
</dbReference>
<reference evidence="1" key="2">
    <citation type="submission" date="2014-03" db="EMBL/GenBank/DDBJ databases">
        <title>Candidatus Competibacter-lineage genomes retrieved from metagenomes reveal functional metabolic diversity.</title>
        <authorList>
            <person name="McIlroy S.J."/>
            <person name="Albertsen M."/>
            <person name="Andresen E.K."/>
            <person name="Saunders A.M."/>
            <person name="Kristiansen R."/>
            <person name="Stokholm-Bjerregaard M."/>
            <person name="Nielsen K.L."/>
            <person name="Nielsen P.H."/>
        </authorList>
    </citation>
    <scope>NUCLEOTIDE SEQUENCE</scope>
    <source>
        <strain evidence="1">Run_A_D11</strain>
    </source>
</reference>
<dbReference type="AlphaFoldDB" id="W6MD51"/>
<dbReference type="EMBL" id="CBTJ020000113">
    <property type="protein sequence ID" value="CDI04620.1"/>
    <property type="molecule type" value="Genomic_DNA"/>
</dbReference>
<dbReference type="Proteomes" id="UP000035760">
    <property type="component" value="Unassembled WGS sequence"/>
</dbReference>